<feature type="non-terminal residue" evidence="1">
    <location>
        <position position="45"/>
    </location>
</feature>
<sequence length="45" mass="5104">YVHQDLHSGNILMFSVGDYLDSIVNFIDVGNKVEMFSQDIGRKSN</sequence>
<comment type="caution">
    <text evidence="1">The sequence shown here is derived from an EMBL/GenBank/DDBJ whole genome shotgun (WGS) entry which is preliminary data.</text>
</comment>
<accession>A0ACA9SJ40</accession>
<protein>
    <submittedName>
        <fullName evidence="1">13447_t:CDS:1</fullName>
    </submittedName>
</protein>
<feature type="non-terminal residue" evidence="1">
    <location>
        <position position="1"/>
    </location>
</feature>
<reference evidence="1" key="1">
    <citation type="submission" date="2021-06" db="EMBL/GenBank/DDBJ databases">
        <authorList>
            <person name="Kallberg Y."/>
            <person name="Tangrot J."/>
            <person name="Rosling A."/>
        </authorList>
    </citation>
    <scope>NUCLEOTIDE SEQUENCE</scope>
    <source>
        <strain evidence="1">MA461A</strain>
    </source>
</reference>
<keyword evidence="2" id="KW-1185">Reference proteome</keyword>
<gene>
    <name evidence="1" type="ORF">RPERSI_LOCUS31863</name>
</gene>
<proteinExistence type="predicted"/>
<name>A0ACA9SJ40_9GLOM</name>
<dbReference type="EMBL" id="CAJVQC010130246">
    <property type="protein sequence ID" value="CAG8841414.1"/>
    <property type="molecule type" value="Genomic_DNA"/>
</dbReference>
<organism evidence="1 2">
    <name type="scientific">Racocetra persica</name>
    <dbReference type="NCBI Taxonomy" id="160502"/>
    <lineage>
        <taxon>Eukaryota</taxon>
        <taxon>Fungi</taxon>
        <taxon>Fungi incertae sedis</taxon>
        <taxon>Mucoromycota</taxon>
        <taxon>Glomeromycotina</taxon>
        <taxon>Glomeromycetes</taxon>
        <taxon>Diversisporales</taxon>
        <taxon>Gigasporaceae</taxon>
        <taxon>Racocetra</taxon>
    </lineage>
</organism>
<evidence type="ECO:0000313" key="2">
    <source>
        <dbReference type="Proteomes" id="UP000789920"/>
    </source>
</evidence>
<dbReference type="Proteomes" id="UP000789920">
    <property type="component" value="Unassembled WGS sequence"/>
</dbReference>
<evidence type="ECO:0000313" key="1">
    <source>
        <dbReference type="EMBL" id="CAG8841414.1"/>
    </source>
</evidence>